<comment type="caution">
    <text evidence="1">The sequence shown here is derived from an EMBL/GenBank/DDBJ whole genome shotgun (WGS) entry which is preliminary data.</text>
</comment>
<dbReference type="GO" id="GO:0003964">
    <property type="term" value="F:RNA-directed DNA polymerase activity"/>
    <property type="evidence" value="ECO:0007669"/>
    <property type="project" value="UniProtKB-KW"/>
</dbReference>
<keyword evidence="1" id="KW-0548">Nucleotidyltransferase</keyword>
<dbReference type="STRING" id="104452.A0A0L7KPV3"/>
<gene>
    <name evidence="1" type="ORF">OBRU01_23357</name>
</gene>
<accession>A0A0L7KPV3</accession>
<organism evidence="1 2">
    <name type="scientific">Operophtera brumata</name>
    <name type="common">Winter moth</name>
    <name type="synonym">Phalaena brumata</name>
    <dbReference type="NCBI Taxonomy" id="104452"/>
    <lineage>
        <taxon>Eukaryota</taxon>
        <taxon>Metazoa</taxon>
        <taxon>Ecdysozoa</taxon>
        <taxon>Arthropoda</taxon>
        <taxon>Hexapoda</taxon>
        <taxon>Insecta</taxon>
        <taxon>Pterygota</taxon>
        <taxon>Neoptera</taxon>
        <taxon>Endopterygota</taxon>
        <taxon>Lepidoptera</taxon>
        <taxon>Glossata</taxon>
        <taxon>Ditrysia</taxon>
        <taxon>Geometroidea</taxon>
        <taxon>Geometridae</taxon>
        <taxon>Larentiinae</taxon>
        <taxon>Operophtera</taxon>
    </lineage>
</organism>
<dbReference type="EMBL" id="JTDY01007699">
    <property type="protein sequence ID" value="KOB65004.1"/>
    <property type="molecule type" value="Genomic_DNA"/>
</dbReference>
<keyword evidence="1" id="KW-0540">Nuclease</keyword>
<name>A0A0L7KPV3_OPEBR</name>
<evidence type="ECO:0000313" key="2">
    <source>
        <dbReference type="Proteomes" id="UP000037510"/>
    </source>
</evidence>
<dbReference type="Proteomes" id="UP000037510">
    <property type="component" value="Unassembled WGS sequence"/>
</dbReference>
<feature type="non-terminal residue" evidence="1">
    <location>
        <position position="347"/>
    </location>
</feature>
<evidence type="ECO:0000313" key="1">
    <source>
        <dbReference type="EMBL" id="KOB65004.1"/>
    </source>
</evidence>
<keyword evidence="1" id="KW-0255">Endonuclease</keyword>
<keyword evidence="1" id="KW-0808">Transferase</keyword>
<reference evidence="1 2" key="1">
    <citation type="journal article" date="2015" name="Genome Biol. Evol.">
        <title>The genome of winter moth (Operophtera brumata) provides a genomic perspective on sexual dimorphism and phenology.</title>
        <authorList>
            <person name="Derks M.F."/>
            <person name="Smit S."/>
            <person name="Salis L."/>
            <person name="Schijlen E."/>
            <person name="Bossers A."/>
            <person name="Mateman C."/>
            <person name="Pijl A.S."/>
            <person name="de Ridder D."/>
            <person name="Groenen M.A."/>
            <person name="Visser M.E."/>
            <person name="Megens H.J."/>
        </authorList>
    </citation>
    <scope>NUCLEOTIDE SEQUENCE [LARGE SCALE GENOMIC DNA]</scope>
    <source>
        <strain evidence="1">WM2013NL</strain>
        <tissue evidence="1">Head and thorax</tissue>
    </source>
</reference>
<keyword evidence="1" id="KW-0695">RNA-directed DNA polymerase</keyword>
<keyword evidence="2" id="KW-1185">Reference proteome</keyword>
<protein>
    <submittedName>
        <fullName evidence="1">Endonuclease-reverse transcriptase HmRTE-e01</fullName>
    </submittedName>
</protein>
<dbReference type="GO" id="GO:0004519">
    <property type="term" value="F:endonuclease activity"/>
    <property type="evidence" value="ECO:0007669"/>
    <property type="project" value="UniProtKB-KW"/>
</dbReference>
<dbReference type="AlphaFoldDB" id="A0A0L7KPV3"/>
<keyword evidence="1" id="KW-0378">Hydrolase</keyword>
<proteinExistence type="predicted"/>
<sequence>MDHIASFHQHHHTLARSQLPVFHEYLSGCFEDEALYELEGGGYCPVQPLPHDHGIMHHGTACIIGSGEPEWNGTLAQLRLERGCALLTWTNTAHLPHPLHGMCKHRAVTCSAKPHQKTSSSPNFIDLQCVKDMRVGGALVDQREIAELVSCARRYGLQCSKSPYNMISVKNKSTSELKSSPKSYGSNHTSYSATMSQYHPCAPRHSSLTAAATSIMAGSPNRSSLRRLETSERFWENLKHLRTGSLAVPRNRSPLLGAEKSRSSPELYRTRALFRTGLLTRNGSLDLEPPTDKSSRKKAFDLLAAAALPGANPDVSGRVMSLPTLGKFCETRQHEPKTEQQLRDIIQ</sequence>